<dbReference type="RefSeq" id="WP_105473096.1">
    <property type="nucleotide sequence ID" value="NZ_PVEO01000002.1"/>
</dbReference>
<dbReference type="Proteomes" id="UP000251545">
    <property type="component" value="Unassembled WGS sequence"/>
</dbReference>
<feature type="chain" id="PRO_5016635203" evidence="3">
    <location>
        <begin position="22"/>
        <end position="459"/>
    </location>
</feature>
<name>A0A362X5P6_9FLAO</name>
<feature type="signal peptide" evidence="3">
    <location>
        <begin position="1"/>
        <end position="21"/>
    </location>
</feature>
<dbReference type="AlphaFoldDB" id="A0A362X5P6"/>
<keyword evidence="3" id="KW-0732">Signal</keyword>
<dbReference type="Gene3D" id="3.40.720.10">
    <property type="entry name" value="Alkaline Phosphatase, subunit A"/>
    <property type="match status" value="1"/>
</dbReference>
<evidence type="ECO:0000259" key="4">
    <source>
        <dbReference type="Pfam" id="PF00884"/>
    </source>
</evidence>
<dbReference type="Pfam" id="PF00884">
    <property type="entry name" value="Sulfatase"/>
    <property type="match status" value="1"/>
</dbReference>
<accession>A0A362X5P6</accession>
<keyword evidence="2" id="KW-0378">Hydrolase</keyword>
<dbReference type="PROSITE" id="PS00523">
    <property type="entry name" value="SULFATASE_1"/>
    <property type="match status" value="1"/>
</dbReference>
<dbReference type="PANTHER" id="PTHR43751">
    <property type="entry name" value="SULFATASE"/>
    <property type="match status" value="1"/>
</dbReference>
<evidence type="ECO:0000256" key="2">
    <source>
        <dbReference type="ARBA" id="ARBA00022801"/>
    </source>
</evidence>
<comment type="caution">
    <text evidence="5">The sequence shown here is derived from an EMBL/GenBank/DDBJ whole genome shotgun (WGS) entry which is preliminary data.</text>
</comment>
<protein>
    <submittedName>
        <fullName evidence="5">Putative sulfatase</fullName>
    </submittedName>
</protein>
<feature type="domain" description="Sulfatase N-terminal" evidence="4">
    <location>
        <begin position="29"/>
        <end position="304"/>
    </location>
</feature>
<sequence length="459" mass="52237">MKKYQLSILFLLLVSFSSSYKIPGQTQQPNFLIILGDDISAKNTGCYGAKNQNTTPNIDQIANEGILFKNMFVSEAICAPTRAELFTGLMPNRNGCNFNHAATKEGTLSIVQHLSKLGYRVGLTGKTHFKPASVYPFEIIDGFTKNANYNGLPPEDWNGVKEFINRDKKQPFCLVICSVHAHAPWNAGDNSLWDANNVILPGNLVDTKETRKYFTEYLAEIKLFDEQVGKARKLLEKNDLDSNTALIILDENGAGMPGGKWTTYDFGVRSACVMKWPKPYNNTLETDAITQYCDILPTLIDAAGGEVPANFDGKSLLPIIKQTKAKHRKYAYFLYNNNREGPEYKIRAVTDGQFKLVWNQLPNNLYAVRVINGFDYGYIDKIEDRHVRKMYLSWLAKAGHDKKASNIVKRYRKRPEFELYNLNDDPEEMNNLINSTSHDFKITELKKALFKWEKEQEVH</sequence>
<dbReference type="GO" id="GO:0016787">
    <property type="term" value="F:hydrolase activity"/>
    <property type="evidence" value="ECO:0007669"/>
    <property type="project" value="UniProtKB-KW"/>
</dbReference>
<reference evidence="5 6" key="1">
    <citation type="submission" date="2018-02" db="EMBL/GenBank/DDBJ databases">
        <title>Genomic Encyclopedia of Archaeal and Bacterial Type Strains, Phase II (KMG-II): from individual species to whole genera.</title>
        <authorList>
            <person name="Goeker M."/>
        </authorList>
    </citation>
    <scope>NUCLEOTIDE SEQUENCE [LARGE SCALE GENOMIC DNA]</scope>
    <source>
        <strain evidence="5 6">DSM 21165</strain>
    </source>
</reference>
<dbReference type="InterPro" id="IPR024607">
    <property type="entry name" value="Sulfatase_CS"/>
</dbReference>
<evidence type="ECO:0000313" key="5">
    <source>
        <dbReference type="EMBL" id="PQV50614.1"/>
    </source>
</evidence>
<dbReference type="EMBL" id="PVEO01000002">
    <property type="protein sequence ID" value="PQV50614.1"/>
    <property type="molecule type" value="Genomic_DNA"/>
</dbReference>
<comment type="similarity">
    <text evidence="1">Belongs to the sulfatase family.</text>
</comment>
<evidence type="ECO:0000313" key="6">
    <source>
        <dbReference type="Proteomes" id="UP000251545"/>
    </source>
</evidence>
<dbReference type="InterPro" id="IPR017850">
    <property type="entry name" value="Alkaline_phosphatase_core_sf"/>
</dbReference>
<organism evidence="5 6">
    <name type="scientific">Jejuia pallidilutea</name>
    <dbReference type="NCBI Taxonomy" id="504487"/>
    <lineage>
        <taxon>Bacteria</taxon>
        <taxon>Pseudomonadati</taxon>
        <taxon>Bacteroidota</taxon>
        <taxon>Flavobacteriia</taxon>
        <taxon>Flavobacteriales</taxon>
        <taxon>Flavobacteriaceae</taxon>
        <taxon>Jejuia</taxon>
    </lineage>
</organism>
<evidence type="ECO:0000256" key="1">
    <source>
        <dbReference type="ARBA" id="ARBA00008779"/>
    </source>
</evidence>
<proteinExistence type="inferred from homology"/>
<evidence type="ECO:0000256" key="3">
    <source>
        <dbReference type="SAM" id="SignalP"/>
    </source>
</evidence>
<dbReference type="CDD" id="cd16027">
    <property type="entry name" value="SGSH"/>
    <property type="match status" value="1"/>
</dbReference>
<dbReference type="InterPro" id="IPR000917">
    <property type="entry name" value="Sulfatase_N"/>
</dbReference>
<dbReference type="InterPro" id="IPR052701">
    <property type="entry name" value="GAG_Ulvan_Degrading_Sulfatases"/>
</dbReference>
<gene>
    <name evidence="5" type="ORF">CLV33_102479</name>
</gene>
<dbReference type="SUPFAM" id="SSF53649">
    <property type="entry name" value="Alkaline phosphatase-like"/>
    <property type="match status" value="1"/>
</dbReference>
<dbReference type="PANTHER" id="PTHR43751:SF1">
    <property type="entry name" value="SULFATASE ATSG-RELATED"/>
    <property type="match status" value="1"/>
</dbReference>